<sequence length="80" mass="9228">MRVPRARIEGEAGKVTEWRSKALPRYRRLTKKGRGPNRGVYLSGTNTRRVKRVLFGLFEGAVSKDVVSRAWRKVKVDWDA</sequence>
<dbReference type="AlphaFoldDB" id="A0A0F9H8W8"/>
<comment type="caution">
    <text evidence="1">The sequence shown here is derived from an EMBL/GenBank/DDBJ whole genome shotgun (WGS) entry which is preliminary data.</text>
</comment>
<name>A0A0F9H8W8_9ZZZZ</name>
<reference evidence="1" key="1">
    <citation type="journal article" date="2015" name="Nature">
        <title>Complex archaea that bridge the gap between prokaryotes and eukaryotes.</title>
        <authorList>
            <person name="Spang A."/>
            <person name="Saw J.H."/>
            <person name="Jorgensen S.L."/>
            <person name="Zaremba-Niedzwiedzka K."/>
            <person name="Martijn J."/>
            <person name="Lind A.E."/>
            <person name="van Eijk R."/>
            <person name="Schleper C."/>
            <person name="Guy L."/>
            <person name="Ettema T.J."/>
        </authorList>
    </citation>
    <scope>NUCLEOTIDE SEQUENCE</scope>
</reference>
<organism evidence="1">
    <name type="scientific">marine sediment metagenome</name>
    <dbReference type="NCBI Taxonomy" id="412755"/>
    <lineage>
        <taxon>unclassified sequences</taxon>
        <taxon>metagenomes</taxon>
        <taxon>ecological metagenomes</taxon>
    </lineage>
</organism>
<accession>A0A0F9H8W8</accession>
<proteinExistence type="predicted"/>
<gene>
    <name evidence="1" type="ORF">LCGC14_1732550</name>
</gene>
<dbReference type="EMBL" id="LAZR01015739">
    <property type="protein sequence ID" value="KKM07574.1"/>
    <property type="molecule type" value="Genomic_DNA"/>
</dbReference>
<protein>
    <submittedName>
        <fullName evidence="1">Uncharacterized protein</fullName>
    </submittedName>
</protein>
<evidence type="ECO:0000313" key="1">
    <source>
        <dbReference type="EMBL" id="KKM07574.1"/>
    </source>
</evidence>